<dbReference type="Proteomes" id="UP000663929">
    <property type="component" value="Chromosome"/>
</dbReference>
<dbReference type="NCBIfam" id="TIGR01845">
    <property type="entry name" value="outer_NodT"/>
    <property type="match status" value="1"/>
</dbReference>
<dbReference type="AlphaFoldDB" id="A0A8A4TQP3"/>
<sequence length="463" mass="51598">MKKLIFLSFLCLAGCTVGPDYRAPERDPKPEWDNHFAEIVSQEAPVDAWWSQFGDPLLVTLLEDAANHNPNVKMAEARIREARAQSRIAYARALPSVDASAGYERSRLSENSQFGRFPGIELTQDNYQVGFDARWELDLWGKERRRREAAEAAVTSTLFSAKDVMIRIYAEVARAYTVMRGTDHRIRLLEENIALQGRTLETIRKLVDGGQEDRSAVIRAEALLRQVRAQLPALRANRRAAAYSIAVLTGREPGALLEQLQPRQDLYQIPDMVRAGLRSDLLKRRPDIRMAERRLAASTAEIGVAVADLYPSVGLTTFAGMAGTQSGSLLDAASGNWAVSPSIRLPLFDRGRLRALVEVERAQAESALYAYEQTVLGAFLEVETGLTRYGAALATRIELREAAEVTTEALRLTRLRFEAGEDDLLDLLDAQRQLVETQDRLASAEQEVRTELVAVYKALGGDW</sequence>
<dbReference type="SUPFAM" id="SSF56954">
    <property type="entry name" value="Outer membrane efflux proteins (OEP)"/>
    <property type="match status" value="1"/>
</dbReference>
<dbReference type="InterPro" id="IPR010131">
    <property type="entry name" value="MdtP/NodT-like"/>
</dbReference>
<dbReference type="InterPro" id="IPR003423">
    <property type="entry name" value="OMP_efflux"/>
</dbReference>
<keyword evidence="2" id="KW-0564">Palmitate</keyword>
<keyword evidence="2" id="KW-0472">Membrane</keyword>
<gene>
    <name evidence="3" type="ORF">J3U87_07425</name>
</gene>
<evidence type="ECO:0000313" key="3">
    <source>
        <dbReference type="EMBL" id="QTD52289.1"/>
    </source>
</evidence>
<comment type="subcellular location">
    <subcellularLocation>
        <location evidence="2">Cell membrane</location>
        <topology evidence="2">Lipid-anchor</topology>
    </subcellularLocation>
</comment>
<dbReference type="GO" id="GO:0005886">
    <property type="term" value="C:plasma membrane"/>
    <property type="evidence" value="ECO:0007669"/>
    <property type="project" value="UniProtKB-SubCell"/>
</dbReference>
<dbReference type="Gene3D" id="1.20.1600.10">
    <property type="entry name" value="Outer membrane efflux proteins (OEP)"/>
    <property type="match status" value="1"/>
</dbReference>
<dbReference type="GO" id="GO:0015562">
    <property type="term" value="F:efflux transmembrane transporter activity"/>
    <property type="evidence" value="ECO:0007669"/>
    <property type="project" value="InterPro"/>
</dbReference>
<evidence type="ECO:0000256" key="1">
    <source>
        <dbReference type="ARBA" id="ARBA00007613"/>
    </source>
</evidence>
<dbReference type="KEGG" id="scor:J3U87_07425"/>
<reference evidence="3" key="1">
    <citation type="submission" date="2021-03" db="EMBL/GenBank/DDBJ databases">
        <title>Acanthopleuribacteraceae sp. M133.</title>
        <authorList>
            <person name="Wang G."/>
        </authorList>
    </citation>
    <scope>NUCLEOTIDE SEQUENCE</scope>
    <source>
        <strain evidence="3">M133</strain>
    </source>
</reference>
<comment type="similarity">
    <text evidence="1 2">Belongs to the outer membrane factor (OMF) (TC 1.B.17) family.</text>
</comment>
<keyword evidence="2" id="KW-0449">Lipoprotein</keyword>
<organism evidence="3 4">
    <name type="scientific">Sulfidibacter corallicola</name>
    <dbReference type="NCBI Taxonomy" id="2818388"/>
    <lineage>
        <taxon>Bacteria</taxon>
        <taxon>Pseudomonadati</taxon>
        <taxon>Acidobacteriota</taxon>
        <taxon>Holophagae</taxon>
        <taxon>Acanthopleuribacterales</taxon>
        <taxon>Acanthopleuribacteraceae</taxon>
        <taxon>Sulfidibacter</taxon>
    </lineage>
</organism>
<dbReference type="PANTHER" id="PTHR30203:SF25">
    <property type="entry name" value="OUTER MEMBRANE PROTEIN-RELATED"/>
    <property type="match status" value="1"/>
</dbReference>
<dbReference type="EMBL" id="CP071793">
    <property type="protein sequence ID" value="QTD52289.1"/>
    <property type="molecule type" value="Genomic_DNA"/>
</dbReference>
<name>A0A8A4TQP3_SULCO</name>
<evidence type="ECO:0000256" key="2">
    <source>
        <dbReference type="RuleBase" id="RU362097"/>
    </source>
</evidence>
<keyword evidence="2" id="KW-1134">Transmembrane beta strand</keyword>
<dbReference type="Pfam" id="PF02321">
    <property type="entry name" value="OEP"/>
    <property type="match status" value="2"/>
</dbReference>
<keyword evidence="4" id="KW-1185">Reference proteome</keyword>
<dbReference type="RefSeq" id="WP_237382398.1">
    <property type="nucleotide sequence ID" value="NZ_CP071793.1"/>
</dbReference>
<keyword evidence="2" id="KW-0812">Transmembrane</keyword>
<dbReference type="PANTHER" id="PTHR30203">
    <property type="entry name" value="OUTER MEMBRANE CATION EFFLUX PROTEIN"/>
    <property type="match status" value="1"/>
</dbReference>
<proteinExistence type="inferred from homology"/>
<evidence type="ECO:0000313" key="4">
    <source>
        <dbReference type="Proteomes" id="UP000663929"/>
    </source>
</evidence>
<protein>
    <submittedName>
        <fullName evidence="3">Efflux transporter outer membrane subunit</fullName>
    </submittedName>
</protein>
<accession>A0A8A4TQP3</accession>
<dbReference type="Gene3D" id="2.20.200.10">
    <property type="entry name" value="Outer membrane efflux proteins (OEP)"/>
    <property type="match status" value="1"/>
</dbReference>